<dbReference type="CDD" id="cd14789">
    <property type="entry name" value="Tiki"/>
    <property type="match status" value="1"/>
</dbReference>
<dbReference type="InterPro" id="IPR047111">
    <property type="entry name" value="YbaP-like"/>
</dbReference>
<dbReference type="PANTHER" id="PTHR40590:SF1">
    <property type="entry name" value="CYTOPLASMIC PROTEIN"/>
    <property type="match status" value="1"/>
</dbReference>
<dbReference type="EMBL" id="CP071448">
    <property type="protein sequence ID" value="QSW87045.1"/>
    <property type="molecule type" value="Genomic_DNA"/>
</dbReference>
<accession>A0ABX7Q7M0</accession>
<sequence>MKNIFNLFAVFLMMFLGSKMIAQSEPMKTEDSLLWEVSGNGLSKPSYLYGTIHMICSSDYFLSDKTKKAFEASEKLVLEINVADPKEFSEMQQLAMGKEPLSKKLSPEQLNKLEAILKKTTGMSVKQVDSFNLLTVMSLISMKTFGCLDLKFYEMEFTEQAKKRNIEIGGLETVKSQFAILEGAYTNDEMINMLDESTLEETDKLVSEYKSENVKGMYDVATDIKYTSNKTKKIILDERNVNWVKIMPDLMKKQSVFFAFGSAHLAGEFGVINLLRNLGYTVKPVLNK</sequence>
<evidence type="ECO:0000313" key="2">
    <source>
        <dbReference type="EMBL" id="QSW87045.1"/>
    </source>
</evidence>
<proteinExistence type="predicted"/>
<keyword evidence="3" id="KW-1185">Reference proteome</keyword>
<reference evidence="2 3" key="1">
    <citation type="submission" date="2021-03" db="EMBL/GenBank/DDBJ databases">
        <title>Flavobacterium kribbensis sp. nov, an endophytic bacteria, isolated from soybean.</title>
        <authorList>
            <person name="Lee J."/>
            <person name="Seo J."/>
        </authorList>
    </citation>
    <scope>NUCLEOTIDE SEQUENCE [LARGE SCALE GENOMIC DNA]</scope>
    <source>
        <strain evidence="2 3">BB8</strain>
    </source>
</reference>
<protein>
    <submittedName>
        <fullName evidence="2">TraB/GumN family protein</fullName>
    </submittedName>
</protein>
<gene>
    <name evidence="2" type="ORF">J0383_12125</name>
</gene>
<dbReference type="RefSeq" id="WP_207294310.1">
    <property type="nucleotide sequence ID" value="NZ_CP071448.1"/>
</dbReference>
<keyword evidence="1" id="KW-0732">Signal</keyword>
<dbReference type="Pfam" id="PF01963">
    <property type="entry name" value="TraB_PrgY_gumN"/>
    <property type="match status" value="1"/>
</dbReference>
<feature type="chain" id="PRO_5045502007" evidence="1">
    <location>
        <begin position="25"/>
        <end position="288"/>
    </location>
</feature>
<organism evidence="2 3">
    <name type="scientific">Flavobacterium endoglycinae</name>
    <dbReference type="NCBI Taxonomy" id="2816357"/>
    <lineage>
        <taxon>Bacteria</taxon>
        <taxon>Pseudomonadati</taxon>
        <taxon>Bacteroidota</taxon>
        <taxon>Flavobacteriia</taxon>
        <taxon>Flavobacteriales</taxon>
        <taxon>Flavobacteriaceae</taxon>
        <taxon>Flavobacterium</taxon>
    </lineage>
</organism>
<evidence type="ECO:0000256" key="1">
    <source>
        <dbReference type="SAM" id="SignalP"/>
    </source>
</evidence>
<dbReference type="Proteomes" id="UP000663440">
    <property type="component" value="Chromosome"/>
</dbReference>
<dbReference type="PANTHER" id="PTHR40590">
    <property type="entry name" value="CYTOPLASMIC PROTEIN-RELATED"/>
    <property type="match status" value="1"/>
</dbReference>
<name>A0ABX7Q7M0_9FLAO</name>
<evidence type="ECO:0000313" key="3">
    <source>
        <dbReference type="Proteomes" id="UP000663440"/>
    </source>
</evidence>
<feature type="signal peptide" evidence="1">
    <location>
        <begin position="1"/>
        <end position="24"/>
    </location>
</feature>
<dbReference type="InterPro" id="IPR002816">
    <property type="entry name" value="TraB/PrgY/GumN_fam"/>
</dbReference>